<reference evidence="1 2" key="1">
    <citation type="submission" date="2014-04" db="EMBL/GenBank/DDBJ databases">
        <authorList>
            <consortium name="DOE Joint Genome Institute"/>
            <person name="Kuo A."/>
            <person name="Kohler A."/>
            <person name="Nagy L.G."/>
            <person name="Floudas D."/>
            <person name="Copeland A."/>
            <person name="Barry K.W."/>
            <person name="Cichocki N."/>
            <person name="Veneault-Fourrey C."/>
            <person name="LaButti K."/>
            <person name="Lindquist E.A."/>
            <person name="Lipzen A."/>
            <person name="Lundell T."/>
            <person name="Morin E."/>
            <person name="Murat C."/>
            <person name="Sun H."/>
            <person name="Tunlid A."/>
            <person name="Henrissat B."/>
            <person name="Grigoriev I.V."/>
            <person name="Hibbett D.S."/>
            <person name="Martin F."/>
            <person name="Nordberg H.P."/>
            <person name="Cantor M.N."/>
            <person name="Hua S.X."/>
        </authorList>
    </citation>
    <scope>NUCLEOTIDE SEQUENCE [LARGE SCALE GENOMIC DNA]</scope>
    <source>
        <strain evidence="1 2">Foug A</strain>
    </source>
</reference>
<keyword evidence="2" id="KW-1185">Reference proteome</keyword>
<sequence>MGKFDHIPELTDASIFQMWKTQIILVLGREGVYNHVSEGTDPTDFVEFASELPVPAKPGTPTTAEWKLIQEWLKEDVIAKDIICRCLSPTILQLIPQGRSSTARDAWKLLHSHFDHINLGLQYLVREKILGLQMKDAKDAQRYLGEHDTLHRDLIRMGVTYSNSKAVFNLLKGLPCTGTWPALK</sequence>
<dbReference type="Pfam" id="PF14223">
    <property type="entry name" value="Retrotran_gag_2"/>
    <property type="match status" value="1"/>
</dbReference>
<evidence type="ECO:0000313" key="2">
    <source>
        <dbReference type="Proteomes" id="UP000053989"/>
    </source>
</evidence>
<protein>
    <submittedName>
        <fullName evidence="1">Uncharacterized protein</fullName>
    </submittedName>
</protein>
<dbReference type="EMBL" id="KN822022">
    <property type="protein sequence ID" value="KIM65487.1"/>
    <property type="molecule type" value="Genomic_DNA"/>
</dbReference>
<reference evidence="2" key="2">
    <citation type="submission" date="2015-01" db="EMBL/GenBank/DDBJ databases">
        <title>Evolutionary Origins and Diversification of the Mycorrhizal Mutualists.</title>
        <authorList>
            <consortium name="DOE Joint Genome Institute"/>
            <consortium name="Mycorrhizal Genomics Consortium"/>
            <person name="Kohler A."/>
            <person name="Kuo A."/>
            <person name="Nagy L.G."/>
            <person name="Floudas D."/>
            <person name="Copeland A."/>
            <person name="Barry K.W."/>
            <person name="Cichocki N."/>
            <person name="Veneault-Fourrey C."/>
            <person name="LaButti K."/>
            <person name="Lindquist E.A."/>
            <person name="Lipzen A."/>
            <person name="Lundell T."/>
            <person name="Morin E."/>
            <person name="Murat C."/>
            <person name="Riley R."/>
            <person name="Ohm R."/>
            <person name="Sun H."/>
            <person name="Tunlid A."/>
            <person name="Henrissat B."/>
            <person name="Grigoriev I.V."/>
            <person name="Hibbett D.S."/>
            <person name="Martin F."/>
        </authorList>
    </citation>
    <scope>NUCLEOTIDE SEQUENCE [LARGE SCALE GENOMIC DNA]</scope>
    <source>
        <strain evidence="2">Foug A</strain>
    </source>
</reference>
<dbReference type="OrthoDB" id="2688793at2759"/>
<dbReference type="HOGENOM" id="CLU_048314_1_1_1"/>
<dbReference type="AlphaFoldDB" id="A0A0C3AKL4"/>
<dbReference type="STRING" id="1036808.A0A0C3AKL4"/>
<organism evidence="1 2">
    <name type="scientific">Scleroderma citrinum Foug A</name>
    <dbReference type="NCBI Taxonomy" id="1036808"/>
    <lineage>
        <taxon>Eukaryota</taxon>
        <taxon>Fungi</taxon>
        <taxon>Dikarya</taxon>
        <taxon>Basidiomycota</taxon>
        <taxon>Agaricomycotina</taxon>
        <taxon>Agaricomycetes</taxon>
        <taxon>Agaricomycetidae</taxon>
        <taxon>Boletales</taxon>
        <taxon>Sclerodermatineae</taxon>
        <taxon>Sclerodermataceae</taxon>
        <taxon>Scleroderma</taxon>
    </lineage>
</organism>
<evidence type="ECO:0000313" key="1">
    <source>
        <dbReference type="EMBL" id="KIM65487.1"/>
    </source>
</evidence>
<dbReference type="InParanoid" id="A0A0C3AKL4"/>
<accession>A0A0C3AKL4</accession>
<proteinExistence type="predicted"/>
<feature type="non-terminal residue" evidence="1">
    <location>
        <position position="184"/>
    </location>
</feature>
<dbReference type="Proteomes" id="UP000053989">
    <property type="component" value="Unassembled WGS sequence"/>
</dbReference>
<gene>
    <name evidence="1" type="ORF">SCLCIDRAFT_42607</name>
</gene>
<name>A0A0C3AKL4_9AGAM</name>